<evidence type="ECO:0000256" key="6">
    <source>
        <dbReference type="ARBA" id="ARBA00022741"/>
    </source>
</evidence>
<evidence type="ECO:0000313" key="12">
    <source>
        <dbReference type="Proteomes" id="UP000719917"/>
    </source>
</evidence>
<dbReference type="InterPro" id="IPR052038">
    <property type="entry name" value="Type-VII_TA_antitoxin"/>
</dbReference>
<evidence type="ECO:0000256" key="8">
    <source>
        <dbReference type="ARBA" id="ARBA00022842"/>
    </source>
</evidence>
<proteinExistence type="inferred from homology"/>
<evidence type="ECO:0000256" key="1">
    <source>
        <dbReference type="ARBA" id="ARBA00001946"/>
    </source>
</evidence>
<keyword evidence="4" id="KW-0548">Nucleotidyltransferase</keyword>
<organism evidence="11 12">
    <name type="scientific">Weissella confusa</name>
    <name type="common">Lactobacillus confusus</name>
    <dbReference type="NCBI Taxonomy" id="1583"/>
    <lineage>
        <taxon>Bacteria</taxon>
        <taxon>Bacillati</taxon>
        <taxon>Bacillota</taxon>
        <taxon>Bacilli</taxon>
        <taxon>Lactobacillales</taxon>
        <taxon>Lactobacillaceae</taxon>
        <taxon>Weissella</taxon>
    </lineage>
</organism>
<evidence type="ECO:0000313" key="11">
    <source>
        <dbReference type="EMBL" id="NBA11289.1"/>
    </source>
</evidence>
<keyword evidence="2" id="KW-1277">Toxin-antitoxin system</keyword>
<dbReference type="RefSeq" id="WP_003609629.1">
    <property type="nucleotide sequence ID" value="NZ_CP027565.1"/>
</dbReference>
<keyword evidence="6" id="KW-0547">Nucleotide-binding</keyword>
<comment type="caution">
    <text evidence="11">The sequence shown here is derived from an EMBL/GenBank/DDBJ whole genome shotgun (WGS) entry which is preliminary data.</text>
</comment>
<evidence type="ECO:0000256" key="4">
    <source>
        <dbReference type="ARBA" id="ARBA00022695"/>
    </source>
</evidence>
<keyword evidence="8" id="KW-0460">Magnesium</keyword>
<evidence type="ECO:0000259" key="10">
    <source>
        <dbReference type="Pfam" id="PF01909"/>
    </source>
</evidence>
<accession>A0AAJ2YW94</accession>
<dbReference type="Gene3D" id="3.30.460.10">
    <property type="entry name" value="Beta Polymerase, domain 2"/>
    <property type="match status" value="1"/>
</dbReference>
<comment type="cofactor">
    <cofactor evidence="1">
        <name>Mg(2+)</name>
        <dbReference type="ChEBI" id="CHEBI:18420"/>
    </cofactor>
</comment>
<dbReference type="GO" id="GO:0005524">
    <property type="term" value="F:ATP binding"/>
    <property type="evidence" value="ECO:0007669"/>
    <property type="project" value="UniProtKB-KW"/>
</dbReference>
<dbReference type="PANTHER" id="PTHR33571">
    <property type="entry name" value="SSL8005 PROTEIN"/>
    <property type="match status" value="1"/>
</dbReference>
<reference evidence="11" key="1">
    <citation type="submission" date="2020-01" db="EMBL/GenBank/DDBJ databases">
        <title>First Reported Case and Whole Genome of Weissella confusa in an Equid.</title>
        <authorList>
            <person name="Little S.V."/>
            <person name="Lawhon S.D."/>
        </authorList>
    </citation>
    <scope>NUCLEOTIDE SEQUENCE</scope>
    <source>
        <strain evidence="11">718955</strain>
    </source>
</reference>
<keyword evidence="3" id="KW-0808">Transferase</keyword>
<evidence type="ECO:0000256" key="3">
    <source>
        <dbReference type="ARBA" id="ARBA00022679"/>
    </source>
</evidence>
<evidence type="ECO:0000256" key="7">
    <source>
        <dbReference type="ARBA" id="ARBA00022840"/>
    </source>
</evidence>
<dbReference type="PANTHER" id="PTHR33571:SF12">
    <property type="entry name" value="BSL3053 PROTEIN"/>
    <property type="match status" value="1"/>
</dbReference>
<dbReference type="InterPro" id="IPR002934">
    <property type="entry name" value="Polymerase_NTP_transf_dom"/>
</dbReference>
<dbReference type="Proteomes" id="UP000719917">
    <property type="component" value="Unassembled WGS sequence"/>
</dbReference>
<dbReference type="AlphaFoldDB" id="A0AAJ2YW94"/>
<feature type="domain" description="Polymerase nucleotidyl transferase" evidence="10">
    <location>
        <begin position="15"/>
        <end position="87"/>
    </location>
</feature>
<evidence type="ECO:0000256" key="5">
    <source>
        <dbReference type="ARBA" id="ARBA00022723"/>
    </source>
</evidence>
<evidence type="ECO:0000256" key="2">
    <source>
        <dbReference type="ARBA" id="ARBA00022649"/>
    </source>
</evidence>
<name>A0AAJ2YW94_WEICO</name>
<dbReference type="GO" id="GO:0016779">
    <property type="term" value="F:nucleotidyltransferase activity"/>
    <property type="evidence" value="ECO:0007669"/>
    <property type="project" value="UniProtKB-KW"/>
</dbReference>
<keyword evidence="7" id="KW-0067">ATP-binding</keyword>
<sequence>MIYDVETLTDIIRPIADKYDVKKVVLFGSYAREEATEQSDVDLLYSREGSKVKGLFAREGFRLELEAALGKTVDIIPLEDLEVDYNRQYRGDIVEGIKSSEELLVG</sequence>
<dbReference type="GO" id="GO:0046872">
    <property type="term" value="F:metal ion binding"/>
    <property type="evidence" value="ECO:0007669"/>
    <property type="project" value="UniProtKB-KW"/>
</dbReference>
<gene>
    <name evidence="11" type="ORF">GTU77_03555</name>
</gene>
<evidence type="ECO:0000256" key="9">
    <source>
        <dbReference type="ARBA" id="ARBA00038276"/>
    </source>
</evidence>
<dbReference type="CDD" id="cd05403">
    <property type="entry name" value="NT_KNTase_like"/>
    <property type="match status" value="1"/>
</dbReference>
<keyword evidence="5" id="KW-0479">Metal-binding</keyword>
<dbReference type="Pfam" id="PF01909">
    <property type="entry name" value="NTP_transf_2"/>
    <property type="match status" value="1"/>
</dbReference>
<comment type="similarity">
    <text evidence="9">Belongs to the MntA antitoxin family.</text>
</comment>
<protein>
    <submittedName>
        <fullName evidence="11">Nucleotidyltransferase</fullName>
    </submittedName>
</protein>
<dbReference type="EMBL" id="JAAAMQ010000004">
    <property type="protein sequence ID" value="NBA11289.1"/>
    <property type="molecule type" value="Genomic_DNA"/>
</dbReference>
<dbReference type="InterPro" id="IPR043519">
    <property type="entry name" value="NT_sf"/>
</dbReference>
<dbReference type="SUPFAM" id="SSF81301">
    <property type="entry name" value="Nucleotidyltransferase"/>
    <property type="match status" value="1"/>
</dbReference>